<reference evidence="1" key="2">
    <citation type="journal article" date="2022" name="New Phytol.">
        <title>Evolutionary transition to the ectomycorrhizal habit in the genomes of a hyperdiverse lineage of mushroom-forming fungi.</title>
        <authorList>
            <person name="Looney B."/>
            <person name="Miyauchi S."/>
            <person name="Morin E."/>
            <person name="Drula E."/>
            <person name="Courty P.E."/>
            <person name="Kohler A."/>
            <person name="Kuo A."/>
            <person name="LaButti K."/>
            <person name="Pangilinan J."/>
            <person name="Lipzen A."/>
            <person name="Riley R."/>
            <person name="Andreopoulos W."/>
            <person name="He G."/>
            <person name="Johnson J."/>
            <person name="Nolan M."/>
            <person name="Tritt A."/>
            <person name="Barry K.W."/>
            <person name="Grigoriev I.V."/>
            <person name="Nagy L.G."/>
            <person name="Hibbett D."/>
            <person name="Henrissat B."/>
            <person name="Matheny P.B."/>
            <person name="Labbe J."/>
            <person name="Martin F.M."/>
        </authorList>
    </citation>
    <scope>NUCLEOTIDE SEQUENCE</scope>
    <source>
        <strain evidence="1">FP105234-sp</strain>
    </source>
</reference>
<organism evidence="1 2">
    <name type="scientific">Auriscalpium vulgare</name>
    <dbReference type="NCBI Taxonomy" id="40419"/>
    <lineage>
        <taxon>Eukaryota</taxon>
        <taxon>Fungi</taxon>
        <taxon>Dikarya</taxon>
        <taxon>Basidiomycota</taxon>
        <taxon>Agaricomycotina</taxon>
        <taxon>Agaricomycetes</taxon>
        <taxon>Russulales</taxon>
        <taxon>Auriscalpiaceae</taxon>
        <taxon>Auriscalpium</taxon>
    </lineage>
</organism>
<accession>A0ACB8RLY9</accession>
<protein>
    <submittedName>
        <fullName evidence="1">NAD-P-binding protein</fullName>
    </submittedName>
</protein>
<dbReference type="EMBL" id="MU275958">
    <property type="protein sequence ID" value="KAI0045199.1"/>
    <property type="molecule type" value="Genomic_DNA"/>
</dbReference>
<dbReference type="Proteomes" id="UP000814033">
    <property type="component" value="Unassembled WGS sequence"/>
</dbReference>
<name>A0ACB8RLY9_9AGAM</name>
<reference evidence="1" key="1">
    <citation type="submission" date="2021-02" db="EMBL/GenBank/DDBJ databases">
        <authorList>
            <consortium name="DOE Joint Genome Institute"/>
            <person name="Ahrendt S."/>
            <person name="Looney B.P."/>
            <person name="Miyauchi S."/>
            <person name="Morin E."/>
            <person name="Drula E."/>
            <person name="Courty P.E."/>
            <person name="Chicoki N."/>
            <person name="Fauchery L."/>
            <person name="Kohler A."/>
            <person name="Kuo A."/>
            <person name="Labutti K."/>
            <person name="Pangilinan J."/>
            <person name="Lipzen A."/>
            <person name="Riley R."/>
            <person name="Andreopoulos W."/>
            <person name="He G."/>
            <person name="Johnson J."/>
            <person name="Barry K.W."/>
            <person name="Grigoriev I.V."/>
            <person name="Nagy L."/>
            <person name="Hibbett D."/>
            <person name="Henrissat B."/>
            <person name="Matheny P.B."/>
            <person name="Labbe J."/>
            <person name="Martin F."/>
        </authorList>
    </citation>
    <scope>NUCLEOTIDE SEQUENCE</scope>
    <source>
        <strain evidence="1">FP105234-sp</strain>
    </source>
</reference>
<gene>
    <name evidence="1" type="ORF">FA95DRAFT_1521715</name>
</gene>
<keyword evidence="2" id="KW-1185">Reference proteome</keyword>
<comment type="caution">
    <text evidence="1">The sequence shown here is derived from an EMBL/GenBank/DDBJ whole genome shotgun (WGS) entry which is preliminary data.</text>
</comment>
<sequence>MSQSLPQFKKGFQYPLQDQNLPGLEHKLDPAPVFDITADGKPYKAAGKLEDQKAIVTGADSGIGRSVALLYALEGADLTLTYLPQEKDDVQKTVKLIEEKTNGTRKVQVLEMDLRSEKSAKELVEKHLNFHNSLTTLALNHGRQMANTDITTLSSENWHETFDTNMHSFFYIVKHAVSHMSEGSSIVFNASINFAVGHPELLDYTATKGAIVAFMRALSNQIVGERGIRVNAVAPGPIWTPLIVSTMTEDSKKTFGQSVPIGRAGQPIEVATSFVFLSSADSSYITGQVLHVNGGVVIN</sequence>
<evidence type="ECO:0000313" key="2">
    <source>
        <dbReference type="Proteomes" id="UP000814033"/>
    </source>
</evidence>
<proteinExistence type="predicted"/>
<evidence type="ECO:0000313" key="1">
    <source>
        <dbReference type="EMBL" id="KAI0045199.1"/>
    </source>
</evidence>